<evidence type="ECO:0000256" key="3">
    <source>
        <dbReference type="ARBA" id="ARBA00022553"/>
    </source>
</evidence>
<gene>
    <name evidence="11" type="ORF">KOI35_10890</name>
</gene>
<keyword evidence="6" id="KW-0418">Kinase</keyword>
<name>A0ABS5YKK4_9ACTN</name>
<accession>A0ABS5YKK4</accession>
<dbReference type="RefSeq" id="WP_215786146.1">
    <property type="nucleotide sequence ID" value="NZ_JAHKKG010000003.1"/>
</dbReference>
<evidence type="ECO:0000256" key="5">
    <source>
        <dbReference type="ARBA" id="ARBA00022741"/>
    </source>
</evidence>
<protein>
    <recommendedName>
        <fullName evidence="2">histidine kinase</fullName>
        <ecNumber evidence="2">2.7.13.3</ecNumber>
    </recommendedName>
</protein>
<dbReference type="Gene3D" id="3.30.565.10">
    <property type="entry name" value="Histidine kinase-like ATPase, C-terminal domain"/>
    <property type="match status" value="1"/>
</dbReference>
<feature type="transmembrane region" description="Helical" evidence="9">
    <location>
        <begin position="98"/>
        <end position="118"/>
    </location>
</feature>
<feature type="transmembrane region" description="Helical" evidence="9">
    <location>
        <begin position="12"/>
        <end position="31"/>
    </location>
</feature>
<feature type="transmembrane region" description="Helical" evidence="9">
    <location>
        <begin position="157"/>
        <end position="176"/>
    </location>
</feature>
<keyword evidence="3" id="KW-0597">Phosphoprotein</keyword>
<keyword evidence="9" id="KW-1133">Transmembrane helix</keyword>
<sequence>MTEVERGLSRGVVVAALATAAGFTPGLLGFTDESLPTAAVRSLGWPAFGLVAALLLDRDPRSRLGRALAGMALVPVAVILLGPLVTGDTLTWAHLGRWWQWLGIAPVVVALAVLAWAVDRPADRLARRRLTWLVVCAAALVGALMIASRVGGPQAEAVATMLGMWALAAIVLRLATARELRPVDEPPLDIAIGVATVVTGAGVGTLIRVVAARAGLPGPDLSGGFAAVVTTALALPAGLWLRRRFLRHRYGHGTLTSADVAQITAGLHTRSDPRDLLGQAAAMVATASGHREVRLILGPDAPEVPPHWVLCPLVVGGDRVGTLFFEPSHPEGPEPRQERTVAQLLPTVALVARAVGLAVEAAHAHRDVARQRDVERSRILGDLHDGLGPALAGMSLRVRAERERTPLLDELARELAACRSDLRRVVSGLTPSVLEDGDLAGALRMLAGSFDGNGPAVTLDVRLDRAVPAEAAIAVYRSVAEGLTNAMRHAGAARVGVSVHGEAGGGLAVEVCDDGGGGPIVWGVGLSSLRRRAEELGGRLSVTGGAAGTRLRVELP</sequence>
<dbReference type="Pfam" id="PF07730">
    <property type="entry name" value="HisKA_3"/>
    <property type="match status" value="1"/>
</dbReference>
<dbReference type="Gene3D" id="1.20.5.1930">
    <property type="match status" value="1"/>
</dbReference>
<dbReference type="Proteomes" id="UP001519654">
    <property type="component" value="Unassembled WGS sequence"/>
</dbReference>
<keyword evidence="9" id="KW-0472">Membrane</keyword>
<feature type="transmembrane region" description="Helical" evidence="9">
    <location>
        <begin position="37"/>
        <end position="56"/>
    </location>
</feature>
<comment type="caution">
    <text evidence="11">The sequence shown here is derived from an EMBL/GenBank/DDBJ whole genome shotgun (WGS) entry which is preliminary data.</text>
</comment>
<keyword evidence="5" id="KW-0547">Nucleotide-binding</keyword>
<evidence type="ECO:0000256" key="4">
    <source>
        <dbReference type="ARBA" id="ARBA00022679"/>
    </source>
</evidence>
<evidence type="ECO:0000313" key="11">
    <source>
        <dbReference type="EMBL" id="MBU2663995.1"/>
    </source>
</evidence>
<keyword evidence="12" id="KW-1185">Reference proteome</keyword>
<dbReference type="InterPro" id="IPR011712">
    <property type="entry name" value="Sig_transdc_His_kin_sub3_dim/P"/>
</dbReference>
<feature type="transmembrane region" description="Helical" evidence="9">
    <location>
        <begin position="223"/>
        <end position="241"/>
    </location>
</feature>
<evidence type="ECO:0000256" key="1">
    <source>
        <dbReference type="ARBA" id="ARBA00000085"/>
    </source>
</evidence>
<evidence type="ECO:0000256" key="8">
    <source>
        <dbReference type="ARBA" id="ARBA00023012"/>
    </source>
</evidence>
<comment type="catalytic activity">
    <reaction evidence="1">
        <text>ATP + protein L-histidine = ADP + protein N-phospho-L-histidine.</text>
        <dbReference type="EC" id="2.7.13.3"/>
    </reaction>
</comment>
<keyword evidence="8" id="KW-0902">Two-component regulatory system</keyword>
<keyword evidence="7" id="KW-0067">ATP-binding</keyword>
<evidence type="ECO:0000256" key="7">
    <source>
        <dbReference type="ARBA" id="ARBA00022840"/>
    </source>
</evidence>
<organism evidence="11 12">
    <name type="scientific">Paractinoplanes bogorensis</name>
    <dbReference type="NCBI Taxonomy" id="1610840"/>
    <lineage>
        <taxon>Bacteria</taxon>
        <taxon>Bacillati</taxon>
        <taxon>Actinomycetota</taxon>
        <taxon>Actinomycetes</taxon>
        <taxon>Micromonosporales</taxon>
        <taxon>Micromonosporaceae</taxon>
        <taxon>Paractinoplanes</taxon>
    </lineage>
</organism>
<keyword evidence="4" id="KW-0808">Transferase</keyword>
<proteinExistence type="predicted"/>
<dbReference type="PANTHER" id="PTHR24421:SF10">
    <property type="entry name" value="NITRATE_NITRITE SENSOR PROTEIN NARQ"/>
    <property type="match status" value="1"/>
</dbReference>
<feature type="transmembrane region" description="Helical" evidence="9">
    <location>
        <begin position="130"/>
        <end position="151"/>
    </location>
</feature>
<evidence type="ECO:0000256" key="2">
    <source>
        <dbReference type="ARBA" id="ARBA00012438"/>
    </source>
</evidence>
<dbReference type="PANTHER" id="PTHR24421">
    <property type="entry name" value="NITRATE/NITRITE SENSOR PROTEIN NARX-RELATED"/>
    <property type="match status" value="1"/>
</dbReference>
<dbReference type="InterPro" id="IPR036890">
    <property type="entry name" value="HATPase_C_sf"/>
</dbReference>
<keyword evidence="9" id="KW-0812">Transmembrane</keyword>
<evidence type="ECO:0000259" key="10">
    <source>
        <dbReference type="Pfam" id="PF07730"/>
    </source>
</evidence>
<feature type="domain" description="Signal transduction histidine kinase subgroup 3 dimerisation and phosphoacceptor" evidence="10">
    <location>
        <begin position="375"/>
        <end position="433"/>
    </location>
</feature>
<feature type="transmembrane region" description="Helical" evidence="9">
    <location>
        <begin position="188"/>
        <end position="211"/>
    </location>
</feature>
<dbReference type="EMBL" id="JAHKKG010000003">
    <property type="protein sequence ID" value="MBU2663995.1"/>
    <property type="molecule type" value="Genomic_DNA"/>
</dbReference>
<feature type="transmembrane region" description="Helical" evidence="9">
    <location>
        <begin position="68"/>
        <end position="86"/>
    </location>
</feature>
<dbReference type="CDD" id="cd16917">
    <property type="entry name" value="HATPase_UhpB-NarQ-NarX-like"/>
    <property type="match status" value="1"/>
</dbReference>
<evidence type="ECO:0000313" key="12">
    <source>
        <dbReference type="Proteomes" id="UP001519654"/>
    </source>
</evidence>
<evidence type="ECO:0000256" key="9">
    <source>
        <dbReference type="SAM" id="Phobius"/>
    </source>
</evidence>
<dbReference type="SUPFAM" id="SSF55874">
    <property type="entry name" value="ATPase domain of HSP90 chaperone/DNA topoisomerase II/histidine kinase"/>
    <property type="match status" value="1"/>
</dbReference>
<dbReference type="InterPro" id="IPR050482">
    <property type="entry name" value="Sensor_HK_TwoCompSys"/>
</dbReference>
<evidence type="ECO:0000256" key="6">
    <source>
        <dbReference type="ARBA" id="ARBA00022777"/>
    </source>
</evidence>
<dbReference type="EC" id="2.7.13.3" evidence="2"/>
<reference evidence="11 12" key="1">
    <citation type="submission" date="2021-06" db="EMBL/GenBank/DDBJ databases">
        <title>Actinoplanes lichenicola sp. nov., and Actinoplanes ovalisporus sp. nov., isolated from lichen in Thailand.</title>
        <authorList>
            <person name="Saeng-In P."/>
            <person name="Kanchanasin P."/>
            <person name="Yuki M."/>
            <person name="Kudo T."/>
            <person name="Ohkuma M."/>
            <person name="Phongsopitanun W."/>
            <person name="Tanasupawat S."/>
        </authorList>
    </citation>
    <scope>NUCLEOTIDE SEQUENCE [LARGE SCALE GENOMIC DNA]</scope>
    <source>
        <strain evidence="11 12">NBRC 110975</strain>
    </source>
</reference>